<name>A0A449GN95_NOCFR</name>
<feature type="compositionally biased region" description="Low complexity" evidence="1">
    <location>
        <begin position="1"/>
        <end position="26"/>
    </location>
</feature>
<proteinExistence type="predicted"/>
<evidence type="ECO:0000313" key="2">
    <source>
        <dbReference type="EMBL" id="VFA87182.1"/>
    </source>
</evidence>
<dbReference type="AlphaFoldDB" id="A0A449GN95"/>
<evidence type="ECO:0000256" key="1">
    <source>
        <dbReference type="SAM" id="MobiDB-lite"/>
    </source>
</evidence>
<protein>
    <submittedName>
        <fullName evidence="2">Uncharacterized protein</fullName>
    </submittedName>
</protein>
<dbReference type="EMBL" id="CAACYE010000005">
    <property type="protein sequence ID" value="VFA87182.1"/>
    <property type="molecule type" value="Genomic_DNA"/>
</dbReference>
<feature type="region of interest" description="Disordered" evidence="1">
    <location>
        <begin position="76"/>
        <end position="96"/>
    </location>
</feature>
<dbReference type="RefSeq" id="WP_195030167.1">
    <property type="nucleotide sequence ID" value="NZ_CAACYE020000001.1"/>
</dbReference>
<gene>
    <name evidence="2" type="ORF">NCTC1935_05059</name>
</gene>
<organism evidence="2">
    <name type="scientific">Nocardia farcinica</name>
    <dbReference type="NCBI Taxonomy" id="37329"/>
    <lineage>
        <taxon>Bacteria</taxon>
        <taxon>Bacillati</taxon>
        <taxon>Actinomycetota</taxon>
        <taxon>Actinomycetes</taxon>
        <taxon>Mycobacteriales</taxon>
        <taxon>Nocardiaceae</taxon>
        <taxon>Nocardia</taxon>
    </lineage>
</organism>
<accession>A0A449GN95</accession>
<reference evidence="2" key="1">
    <citation type="submission" date="2019-02" db="EMBL/GenBank/DDBJ databases">
        <authorList>
            <consortium name="Pathogen Informatics"/>
        </authorList>
    </citation>
    <scope>NUCLEOTIDE SEQUENCE</scope>
    <source>
        <strain evidence="2">3012STDY6733949</strain>
    </source>
</reference>
<feature type="region of interest" description="Disordered" evidence="1">
    <location>
        <begin position="1"/>
        <end position="37"/>
    </location>
</feature>
<sequence>MKESTMTTSAAKKTTAKSAETLPPSRSQRRSRPTRRRCGVFLRASDDYEVVGSGARYSFTTKNVGPMKTRFMKWTKEREATKAAKKAEAEAAHTRR</sequence>
<feature type="compositionally biased region" description="Basic residues" evidence="1">
    <location>
        <begin position="27"/>
        <end position="37"/>
    </location>
</feature>